<organism evidence="9 10">
    <name type="scientific">Chiloscyllium punctatum</name>
    <name type="common">Brownbanded bambooshark</name>
    <name type="synonym">Hemiscyllium punctatum</name>
    <dbReference type="NCBI Taxonomy" id="137246"/>
    <lineage>
        <taxon>Eukaryota</taxon>
        <taxon>Metazoa</taxon>
        <taxon>Chordata</taxon>
        <taxon>Craniata</taxon>
        <taxon>Vertebrata</taxon>
        <taxon>Chondrichthyes</taxon>
        <taxon>Elasmobranchii</taxon>
        <taxon>Galeomorphii</taxon>
        <taxon>Galeoidea</taxon>
        <taxon>Orectolobiformes</taxon>
        <taxon>Hemiscylliidae</taxon>
        <taxon>Chiloscyllium</taxon>
    </lineage>
</organism>
<dbReference type="EC" id="1.8.-.-" evidence="7"/>
<keyword evidence="4 7" id="KW-0732">Signal</keyword>
<proteinExistence type="inferred from homology"/>
<evidence type="ECO:0000256" key="3">
    <source>
        <dbReference type="ARBA" id="ARBA00022525"/>
    </source>
</evidence>
<comment type="function">
    <text evidence="6">Lysosomal thiol reductase that can reduce protein disulfide bonds. May facilitate the complete unfolding of proteins destined for lysosomal degradation. Plays an important role in antigen processing. Facilitates the generation of MHC class II-restricted epitodes from disulfide bond-containing antigen by the endocytic reduction of disulfide bonds. Also facilitates MHC class I-restricted recognition of exogenous antigens containing disulfide bonds by CD8+ T-cells or crosspresentation.</text>
</comment>
<dbReference type="Proteomes" id="UP000287033">
    <property type="component" value="Unassembled WGS sequence"/>
</dbReference>
<evidence type="ECO:0000256" key="6">
    <source>
        <dbReference type="ARBA" id="ARBA00059163"/>
    </source>
</evidence>
<dbReference type="STRING" id="137246.A0A401RRD9"/>
<keyword evidence="5 7" id="KW-0325">Glycoprotein</keyword>
<dbReference type="GO" id="GO:0002376">
    <property type="term" value="P:immune system process"/>
    <property type="evidence" value="ECO:0007669"/>
    <property type="project" value="UniProtKB-KW"/>
</dbReference>
<evidence type="ECO:0000313" key="10">
    <source>
        <dbReference type="Proteomes" id="UP000287033"/>
    </source>
</evidence>
<name>A0A401RRD9_CHIPU</name>
<dbReference type="GO" id="GO:0016671">
    <property type="term" value="F:oxidoreductase activity, acting on a sulfur group of donors, disulfide as acceptor"/>
    <property type="evidence" value="ECO:0007669"/>
    <property type="project" value="UniProtKB-UniRule"/>
</dbReference>
<dbReference type="PANTHER" id="PTHR13234:SF8">
    <property type="entry name" value="GAMMA-INTERFERON-INDUCIBLE LYSOSOMAL THIOL REDUCTASE"/>
    <property type="match status" value="1"/>
</dbReference>
<comment type="function">
    <text evidence="7">Lysosomal thiol reductase that can reduce protein disulfide bonds. Facilitates the complete unfolding of proteins destined for lysosomal degradation. Plays an important role in antigen processing.</text>
</comment>
<evidence type="ECO:0000256" key="8">
    <source>
        <dbReference type="SAM" id="SignalP"/>
    </source>
</evidence>
<dbReference type="PANTHER" id="PTHR13234">
    <property type="entry name" value="GAMMA-INTERFERON INDUCIBLE LYSOSOMAL THIOL REDUCTASE GILT"/>
    <property type="match status" value="1"/>
</dbReference>
<evidence type="ECO:0000256" key="7">
    <source>
        <dbReference type="RuleBase" id="RU369109"/>
    </source>
</evidence>
<comment type="subcellular location">
    <subcellularLocation>
        <location evidence="7">Secreted</location>
    </subcellularLocation>
    <subcellularLocation>
        <location evidence="7">Lysosome</location>
    </subcellularLocation>
</comment>
<keyword evidence="7" id="KW-1015">Disulfide bond</keyword>
<dbReference type="InterPro" id="IPR004911">
    <property type="entry name" value="Interferon-induced_GILT"/>
</dbReference>
<accession>A0A401RRD9</accession>
<keyword evidence="10" id="KW-1185">Reference proteome</keyword>
<dbReference type="OrthoDB" id="958254at2759"/>
<keyword evidence="7" id="KW-0676">Redox-active center</keyword>
<gene>
    <name evidence="9" type="ORF">chiPu_0019163</name>
</gene>
<feature type="signal peptide" evidence="8">
    <location>
        <begin position="1"/>
        <end position="18"/>
    </location>
</feature>
<keyword evidence="7" id="KW-0458">Lysosome</keyword>
<evidence type="ECO:0000256" key="5">
    <source>
        <dbReference type="ARBA" id="ARBA00023180"/>
    </source>
</evidence>
<dbReference type="EMBL" id="BEZZ01001855">
    <property type="protein sequence ID" value="GCC20600.1"/>
    <property type="molecule type" value="Genomic_DNA"/>
</dbReference>
<dbReference type="SMR" id="A0A401RRD9"/>
<keyword evidence="7" id="KW-0391">Immunity</keyword>
<reference evidence="9 10" key="1">
    <citation type="journal article" date="2018" name="Nat. Ecol. Evol.">
        <title>Shark genomes provide insights into elasmobranch evolution and the origin of vertebrates.</title>
        <authorList>
            <person name="Hara Y"/>
            <person name="Yamaguchi K"/>
            <person name="Onimaru K"/>
            <person name="Kadota M"/>
            <person name="Koyanagi M"/>
            <person name="Keeley SD"/>
            <person name="Tatsumi K"/>
            <person name="Tanaka K"/>
            <person name="Motone F"/>
            <person name="Kageyama Y"/>
            <person name="Nozu R"/>
            <person name="Adachi N"/>
            <person name="Nishimura O"/>
            <person name="Nakagawa R"/>
            <person name="Tanegashima C"/>
            <person name="Kiyatake I"/>
            <person name="Matsumoto R"/>
            <person name="Murakumo K"/>
            <person name="Nishida K"/>
            <person name="Terakita A"/>
            <person name="Kuratani S"/>
            <person name="Sato K"/>
            <person name="Hyodo S Kuraku.S."/>
        </authorList>
    </citation>
    <scope>NUCLEOTIDE SEQUENCE [LARGE SCALE GENOMIC DNA]</scope>
</reference>
<comment type="similarity">
    <text evidence="1 7">Belongs to the GILT family.</text>
</comment>
<keyword evidence="7" id="KW-0560">Oxidoreductase</keyword>
<dbReference type="OMA" id="VNNWENI"/>
<keyword evidence="3 7" id="KW-0964">Secreted</keyword>
<evidence type="ECO:0000313" key="9">
    <source>
        <dbReference type="EMBL" id="GCC20600.1"/>
    </source>
</evidence>
<dbReference type="AlphaFoldDB" id="A0A401RRD9"/>
<feature type="chain" id="PRO_5019161424" description="Gamma-interferon-inducible lysosomal thiol reductase" evidence="8">
    <location>
        <begin position="19"/>
        <end position="216"/>
    </location>
</feature>
<dbReference type="GO" id="GO:0005764">
    <property type="term" value="C:lysosome"/>
    <property type="evidence" value="ECO:0007669"/>
    <property type="project" value="UniProtKB-SubCell"/>
</dbReference>
<evidence type="ECO:0000256" key="1">
    <source>
        <dbReference type="ARBA" id="ARBA00005679"/>
    </source>
</evidence>
<comment type="caution">
    <text evidence="9">The sequence shown here is derived from an EMBL/GenBank/DDBJ whole genome shotgun (WGS) entry which is preliminary data.</text>
</comment>
<evidence type="ECO:0000256" key="2">
    <source>
        <dbReference type="ARBA" id="ARBA00011615"/>
    </source>
</evidence>
<sequence>MKLHVELTIVLFLWAVMGRCITAETRLRSPVQLSLFYETLCPDCRNFMNNELCPTWFRLEEAMNILLIPFGNAKEIQDGQNWQFHCQHGEGECQGNIIQACMIHYLKNATSYMPVICCMESASSPLTDAQSCLQVHAPTVLWDTIISCVNGSKGNELMHQNAQMTNELEPPHNYVPWILINGEHSEELQYHAENDLFSLVCNTYIGGGICDLSEDI</sequence>
<dbReference type="Pfam" id="PF03227">
    <property type="entry name" value="GILT"/>
    <property type="match status" value="1"/>
</dbReference>
<protein>
    <recommendedName>
        <fullName evidence="7">Gamma-interferon-inducible lysosomal thiol reductase</fullName>
        <ecNumber evidence="7">1.8.-.-</ecNumber>
    </recommendedName>
    <alternativeName>
        <fullName evidence="7">Gamma-interferon-inducible protein IP-30</fullName>
    </alternativeName>
</protein>
<dbReference type="GO" id="GO:0005576">
    <property type="term" value="C:extracellular region"/>
    <property type="evidence" value="ECO:0007669"/>
    <property type="project" value="UniProtKB-SubCell"/>
</dbReference>
<comment type="subunit">
    <text evidence="2 7">Dimer; disulfide-linked.</text>
</comment>
<evidence type="ECO:0000256" key="4">
    <source>
        <dbReference type="ARBA" id="ARBA00022729"/>
    </source>
</evidence>